<protein>
    <submittedName>
        <fullName evidence="1">Uncharacterized protein</fullName>
    </submittedName>
</protein>
<dbReference type="AlphaFoldDB" id="A0A431ULW5"/>
<evidence type="ECO:0000313" key="2">
    <source>
        <dbReference type="Proteomes" id="UP000271705"/>
    </source>
</evidence>
<comment type="caution">
    <text evidence="1">The sequence shown here is derived from an EMBL/GenBank/DDBJ whole genome shotgun (WGS) entry which is preliminary data.</text>
</comment>
<dbReference type="EMBL" id="RXLZ01000010">
    <property type="protein sequence ID" value="RTQ90917.1"/>
    <property type="molecule type" value="Genomic_DNA"/>
</dbReference>
<sequence length="115" mass="13414">MYRNTTVPLPRLVRSDDEVQDWLSDNTEAWETALDRDVHYIDGRANYVSHAISRIDVTDGKVHVEYEVEYYMYYGCRDLNDAGIDEREISGDVRNGQIHFVTFVQPDEQAPNEEL</sequence>
<proteinExistence type="predicted"/>
<reference evidence="1 2" key="1">
    <citation type="submission" date="2018-12" db="EMBL/GenBank/DDBJ databases">
        <authorList>
            <person name="Kartti S."/>
            <person name="Manni A."/>
            <person name="Chemao El Fihri M.W."/>
            <person name="Laamarti M."/>
            <person name="Temsamani L."/>
            <person name="El Jamali J.E."/>
            <person name="Ouadghiri M."/>
            <person name="Ibrahimi A."/>
            <person name="Filati-Maltouf A."/>
        </authorList>
    </citation>
    <scope>NUCLEOTIDE SEQUENCE [LARGE SCALE GENOMIC DNA]</scope>
    <source>
        <strain evidence="1 2">MDMC339</strain>
    </source>
</reference>
<gene>
    <name evidence="1" type="ORF">EKL94_05250</name>
</gene>
<organism evidence="1 2">
    <name type="scientific">Stenotrophomonas maltophilia</name>
    <name type="common">Pseudomonas maltophilia</name>
    <name type="synonym">Xanthomonas maltophilia</name>
    <dbReference type="NCBI Taxonomy" id="40324"/>
    <lineage>
        <taxon>Bacteria</taxon>
        <taxon>Pseudomonadati</taxon>
        <taxon>Pseudomonadota</taxon>
        <taxon>Gammaproteobacteria</taxon>
        <taxon>Lysobacterales</taxon>
        <taxon>Lysobacteraceae</taxon>
        <taxon>Stenotrophomonas</taxon>
        <taxon>Stenotrophomonas maltophilia group</taxon>
    </lineage>
</organism>
<name>A0A431ULW5_STEMA</name>
<dbReference type="Proteomes" id="UP000271705">
    <property type="component" value="Unassembled WGS sequence"/>
</dbReference>
<dbReference type="RefSeq" id="WP_126928268.1">
    <property type="nucleotide sequence ID" value="NZ_RXLZ01000010.1"/>
</dbReference>
<accession>A0A431ULW5</accession>
<evidence type="ECO:0000313" key="1">
    <source>
        <dbReference type="EMBL" id="RTQ90917.1"/>
    </source>
</evidence>